<feature type="region of interest" description="Disordered" evidence="2">
    <location>
        <begin position="276"/>
        <end position="304"/>
    </location>
</feature>
<organism evidence="4 5">
    <name type="scientific">Ditylenchus dipsaci</name>
    <dbReference type="NCBI Taxonomy" id="166011"/>
    <lineage>
        <taxon>Eukaryota</taxon>
        <taxon>Metazoa</taxon>
        <taxon>Ecdysozoa</taxon>
        <taxon>Nematoda</taxon>
        <taxon>Chromadorea</taxon>
        <taxon>Rhabditida</taxon>
        <taxon>Tylenchina</taxon>
        <taxon>Tylenchomorpha</taxon>
        <taxon>Sphaerularioidea</taxon>
        <taxon>Anguinidae</taxon>
        <taxon>Anguininae</taxon>
        <taxon>Ditylenchus</taxon>
    </lineage>
</organism>
<evidence type="ECO:0000313" key="4">
    <source>
        <dbReference type="Proteomes" id="UP000887574"/>
    </source>
</evidence>
<evidence type="ECO:0000256" key="1">
    <source>
        <dbReference type="SAM" id="Coils"/>
    </source>
</evidence>
<evidence type="ECO:0000256" key="2">
    <source>
        <dbReference type="SAM" id="MobiDB-lite"/>
    </source>
</evidence>
<evidence type="ECO:0000313" key="5">
    <source>
        <dbReference type="WBParaSite" id="jg22944"/>
    </source>
</evidence>
<feature type="region of interest" description="Disordered" evidence="2">
    <location>
        <begin position="214"/>
        <end position="245"/>
    </location>
</feature>
<keyword evidence="3" id="KW-0472">Membrane</keyword>
<evidence type="ECO:0000256" key="3">
    <source>
        <dbReference type="SAM" id="Phobius"/>
    </source>
</evidence>
<proteinExistence type="predicted"/>
<dbReference type="AlphaFoldDB" id="A0A915DUH0"/>
<dbReference type="Proteomes" id="UP000887574">
    <property type="component" value="Unplaced"/>
</dbReference>
<sequence length="304" mass="35110">MINLRDTGVKKSWMRNVVLLFAYTMLEWSSLLISIDLIVHQISLKGNDYCEHIRNFKECRSGPRDDELIDYVKPKLEIVEVKIENMWEAAESLKVRNQLASTSFKISLEELQKRELRLQADKEELKKRELRLQADKEELKKHREVLFEQIRKATGVKRHKPSSQWPGDKDGFFKRGPRIDHVRSMHPTIWERNLPGSRKYTPVTVSSLDTQHASSSALADLGKNEKFQIAPPNKRHKKKEEKQDGKQFVCVAQERINNATNLSAVVEPLQNAGINLNTPRRKRNANATVPRPLPAGGLNPTRRR</sequence>
<dbReference type="WBParaSite" id="jg22944">
    <property type="protein sequence ID" value="jg22944"/>
    <property type="gene ID" value="jg22944"/>
</dbReference>
<keyword evidence="4" id="KW-1185">Reference proteome</keyword>
<feature type="transmembrane region" description="Helical" evidence="3">
    <location>
        <begin position="20"/>
        <end position="39"/>
    </location>
</feature>
<protein>
    <submittedName>
        <fullName evidence="5">Uncharacterized protein</fullName>
    </submittedName>
</protein>
<name>A0A915DUH0_9BILA</name>
<keyword evidence="3" id="KW-0812">Transmembrane</keyword>
<feature type="coiled-coil region" evidence="1">
    <location>
        <begin position="106"/>
        <end position="145"/>
    </location>
</feature>
<keyword evidence="1" id="KW-0175">Coiled coil</keyword>
<reference evidence="5" key="1">
    <citation type="submission" date="2022-11" db="UniProtKB">
        <authorList>
            <consortium name="WormBaseParasite"/>
        </authorList>
    </citation>
    <scope>IDENTIFICATION</scope>
</reference>
<keyword evidence="3" id="KW-1133">Transmembrane helix</keyword>
<accession>A0A915DUH0</accession>